<feature type="coiled-coil region" evidence="1">
    <location>
        <begin position="137"/>
        <end position="164"/>
    </location>
</feature>
<feature type="coiled-coil region" evidence="1">
    <location>
        <begin position="316"/>
        <end position="382"/>
    </location>
</feature>
<evidence type="ECO:0000256" key="1">
    <source>
        <dbReference type="SAM" id="Coils"/>
    </source>
</evidence>
<feature type="coiled-coil region" evidence="1">
    <location>
        <begin position="686"/>
        <end position="741"/>
    </location>
</feature>
<gene>
    <name evidence="3" type="ORF">ONE63_003682</name>
</gene>
<dbReference type="EMBL" id="JAPTSV010000014">
    <property type="protein sequence ID" value="KAJ1520570.1"/>
    <property type="molecule type" value="Genomic_DNA"/>
</dbReference>
<feature type="compositionally biased region" description="Polar residues" evidence="2">
    <location>
        <begin position="1540"/>
        <end position="1553"/>
    </location>
</feature>
<organism evidence="3 4">
    <name type="scientific">Megalurothrips usitatus</name>
    <name type="common">bean blossom thrips</name>
    <dbReference type="NCBI Taxonomy" id="439358"/>
    <lineage>
        <taxon>Eukaryota</taxon>
        <taxon>Metazoa</taxon>
        <taxon>Ecdysozoa</taxon>
        <taxon>Arthropoda</taxon>
        <taxon>Hexapoda</taxon>
        <taxon>Insecta</taxon>
        <taxon>Pterygota</taxon>
        <taxon>Neoptera</taxon>
        <taxon>Paraneoptera</taxon>
        <taxon>Thysanoptera</taxon>
        <taxon>Terebrantia</taxon>
        <taxon>Thripoidea</taxon>
        <taxon>Thripidae</taxon>
        <taxon>Megalurothrips</taxon>
    </lineage>
</organism>
<dbReference type="Gene3D" id="1.10.287.1490">
    <property type="match status" value="1"/>
</dbReference>
<proteinExistence type="predicted"/>
<accession>A0AAV7X3R6</accession>
<feature type="coiled-coil region" evidence="1">
    <location>
        <begin position="1282"/>
        <end position="1351"/>
    </location>
</feature>
<name>A0AAV7X3R6_9NEOP</name>
<comment type="caution">
    <text evidence="3">The sequence shown here is derived from an EMBL/GenBank/DDBJ whole genome shotgun (WGS) entry which is preliminary data.</text>
</comment>
<feature type="coiled-coil region" evidence="1">
    <location>
        <begin position="1016"/>
        <end position="1231"/>
    </location>
</feature>
<reference evidence="3" key="1">
    <citation type="submission" date="2022-12" db="EMBL/GenBank/DDBJ databases">
        <title>Chromosome-level genome assembly of the bean flower thrips Megalurothrips usitatus.</title>
        <authorList>
            <person name="Ma L."/>
            <person name="Liu Q."/>
            <person name="Li H."/>
            <person name="Cai W."/>
        </authorList>
    </citation>
    <scope>NUCLEOTIDE SEQUENCE</scope>
    <source>
        <strain evidence="3">Cailab_2022a</strain>
    </source>
</reference>
<evidence type="ECO:0000313" key="3">
    <source>
        <dbReference type="EMBL" id="KAJ1520570.1"/>
    </source>
</evidence>
<feature type="coiled-coil region" evidence="1">
    <location>
        <begin position="792"/>
        <end position="964"/>
    </location>
</feature>
<feature type="compositionally biased region" description="Pro residues" evidence="2">
    <location>
        <begin position="1557"/>
        <end position="1568"/>
    </location>
</feature>
<protein>
    <submittedName>
        <fullName evidence="3">Uncharacterized protein</fullName>
    </submittedName>
</protein>
<dbReference type="Proteomes" id="UP001075354">
    <property type="component" value="Chromosome 14"/>
</dbReference>
<feature type="region of interest" description="Disordered" evidence="2">
    <location>
        <begin position="1540"/>
        <end position="1574"/>
    </location>
</feature>
<sequence length="1574" mass="176223">MSSGSPLRAVMESGAASRTPSASDAPLASRDADGEGEADGQGIRHWQRSILARLTRARQRRDIRFNRKEVLSLQLVMEAVMKQYMALAREVESVKATLKWEALEPVSLSRALSRLQAERREEAAALANMLACKDKEVHSLEAHVVNLRESVNALQRQTAVLEQSCREKDSDLERAATALATLHAMHKMTVQDRDRQHDEALAEVRGGLQRHALRHAQAEAQAQVAALQEALADKQLEAEKLASEWGKLEARLRAELSKARTDAAACESHYEMESMRLSRALTERESHANKMVAKVETLHADLRAARADAAVQREVQAAADAKLAAAEAEVARLRDDRDTVEVLVSKALNSRDFDAQHLRDAMEVMRKEHAQLQQALRDEVELLRSQRDVDALAFSKTINERDLRISELMIEAQAARAHAEDTNAGLLKTIEAMNAAQTDREALVEELQATRKAFADLQDSSAASAAEVLHLHQALQGSTAELDHLRRVVHDLQREGAEAGRLREAVEDARKRAATEADRLRRETAETDRLRKVVADLQADGAEAERLRRKVDELQKRAVEVDDLQRAVDELQQKAADDTGALRRAMQELHDSHALEVEQMQKALAEAHRKRRADADHFRGALHEKDVQIRDLHDKFLDFQQAQEEARCVLEARNEELAAVNKDREQQISVLKNSVEQMKGSHRERSAAAKQELDKTAAELAKHKQAAEQARADLQEAQGRCRRAEAELGKLEKCAEQREARLSEMAANLQLETEHFAKQRDKYQEVIREKDGEVLALREKVGLLEGRVDGDRASQAREAAEAAEEAERLRAELNDAVEQKEALVAKFSKLFKVVRRSFDRRSSERAALEQSLEEARAAAAAARSELEAAVHSHAAEQDKVMKMMLGKDNDMKQLRENLHQYEEHLRSTKEELDSTIAVLRQSSHRKDVELRKREANAQRLQALLEEAEQNRAAGQDAVNRAADLERSLQVLGRPSGSRLAKSVHKKTRVHSERIILVAQESQRRVAELEMEVNLNRSVFKKTAEDSRQKAEKLQQNLELARREYDSELAVANDAVVRLQEKVLKAEARSAHLADEAERLRADNGDLRTAEAELRTTIECLEAEVARRTATDERIAALEQEHRRMGEALQEALQRDAYQQQRLSEALQDAVEDAVRAKDEELTVLQEEHRRLADSLQEAVVRKDERIAALEEAVSNFKAGMDLDVLHLKDKLSESEDERRQLASQASTLEAQLQDQISLMAKRIADKDHEIVELLEARAGLRARFEKENADLAEDKVQLLGLLQGMQRERDEQRAAREAMQAEMQEAVRTTHGALRAKEDQLQRLREEAAEAGELRRRLAAAEDELSRIKEQGFADGQPRRAEAAAEAEHQAARVEEADLAVQAKDAELKVLGLANDTLKQELVVLRQKGDDGDAGSLQLQKQLRSREAEVEKLKQTVQALKTDLGIQKQILLTFHEGRAYLGAPSVHDGLSRTAKVIRDLRNTTEVTALFQDGDHRPVRHHRGPQFELKRAASVGDHLDAYEACDEEQLLCEVFTPSPSSLTLGTGTDSEVSTASAPPQPLPPGPAPTPASVSS</sequence>
<feature type="region of interest" description="Disordered" evidence="2">
    <location>
        <begin position="1"/>
        <end position="41"/>
    </location>
</feature>
<evidence type="ECO:0000313" key="4">
    <source>
        <dbReference type="Proteomes" id="UP001075354"/>
    </source>
</evidence>
<feature type="coiled-coil region" evidence="1">
    <location>
        <begin position="433"/>
        <end position="588"/>
    </location>
</feature>
<evidence type="ECO:0000256" key="2">
    <source>
        <dbReference type="SAM" id="MobiDB-lite"/>
    </source>
</evidence>
<keyword evidence="4" id="KW-1185">Reference proteome</keyword>
<keyword evidence="1" id="KW-0175">Coiled coil</keyword>
<feature type="coiled-coil region" evidence="1">
    <location>
        <begin position="210"/>
        <end position="244"/>
    </location>
</feature>
<feature type="coiled-coil region" evidence="1">
    <location>
        <begin position="1416"/>
        <end position="1443"/>
    </location>
</feature>